<evidence type="ECO:0000259" key="1">
    <source>
        <dbReference type="PROSITE" id="PS51725"/>
    </source>
</evidence>
<reference evidence="2 3" key="1">
    <citation type="submission" date="2018-08" db="EMBL/GenBank/DDBJ databases">
        <title>Recombination of ecologically and evolutionarily significant loci maintains genetic cohesion in the Pseudomonas syringae species complex.</title>
        <authorList>
            <person name="Dillon M."/>
            <person name="Thakur S."/>
            <person name="Almeida R.N.D."/>
            <person name="Weir B.S."/>
            <person name="Guttman D.S."/>
        </authorList>
    </citation>
    <scope>NUCLEOTIDE SEQUENCE [LARGE SCALE GENOMIC DNA]</scope>
    <source>
        <strain evidence="2 3">NCPPB2445</strain>
    </source>
</reference>
<organism evidence="2 3">
    <name type="scientific">Pseudomonas corrugata</name>
    <dbReference type="NCBI Taxonomy" id="47879"/>
    <lineage>
        <taxon>Bacteria</taxon>
        <taxon>Pseudomonadati</taxon>
        <taxon>Pseudomonadota</taxon>
        <taxon>Gammaproteobacteria</taxon>
        <taxon>Pseudomonadales</taxon>
        <taxon>Pseudomonadaceae</taxon>
        <taxon>Pseudomonas</taxon>
    </lineage>
</organism>
<dbReference type="AlphaFoldDB" id="A0A3M3ET65"/>
<sequence>MDDLGGLNMSTQIPVSHMAFVRARAGSSNLLGVRLSKLIAPSRQAPGCLHFALQQSQCDDDLWLMSGLWVDQQAMDAYFNSPAMGIFAELVQELVVSSLDFHTFREVSAAQAPLATVHKLAG</sequence>
<feature type="domain" description="ABM" evidence="1">
    <location>
        <begin position="15"/>
        <end position="104"/>
    </location>
</feature>
<dbReference type="Gene3D" id="3.30.70.100">
    <property type="match status" value="1"/>
</dbReference>
<name>A0A3M3ET65_9PSED</name>
<dbReference type="STRING" id="47879.AXG94_09475"/>
<dbReference type="InterPro" id="IPR011008">
    <property type="entry name" value="Dimeric_a/b-barrel"/>
</dbReference>
<evidence type="ECO:0000313" key="3">
    <source>
        <dbReference type="Proteomes" id="UP000270661"/>
    </source>
</evidence>
<dbReference type="SUPFAM" id="SSF54909">
    <property type="entry name" value="Dimeric alpha+beta barrel"/>
    <property type="match status" value="1"/>
</dbReference>
<dbReference type="InterPro" id="IPR007138">
    <property type="entry name" value="ABM_dom"/>
</dbReference>
<keyword evidence="3" id="KW-1185">Reference proteome</keyword>
<gene>
    <name evidence="2" type="ORF">ALQ77_04077</name>
</gene>
<proteinExistence type="predicted"/>
<evidence type="ECO:0000313" key="2">
    <source>
        <dbReference type="EMBL" id="RMM52820.1"/>
    </source>
</evidence>
<accession>A0A3M3ET65</accession>
<protein>
    <recommendedName>
        <fullName evidence="1">ABM domain-containing protein</fullName>
    </recommendedName>
</protein>
<dbReference type="PROSITE" id="PS51725">
    <property type="entry name" value="ABM"/>
    <property type="match status" value="1"/>
</dbReference>
<dbReference type="Proteomes" id="UP000270661">
    <property type="component" value="Unassembled WGS sequence"/>
</dbReference>
<comment type="caution">
    <text evidence="2">The sequence shown here is derived from an EMBL/GenBank/DDBJ whole genome shotgun (WGS) entry which is preliminary data.</text>
</comment>
<dbReference type="Pfam" id="PF03992">
    <property type="entry name" value="ABM"/>
    <property type="match status" value="1"/>
</dbReference>
<dbReference type="EMBL" id="RBOJ01000041">
    <property type="protein sequence ID" value="RMM52820.1"/>
    <property type="molecule type" value="Genomic_DNA"/>
</dbReference>